<reference evidence="2 3" key="1">
    <citation type="submission" date="2017-04" db="EMBL/GenBank/DDBJ databases">
        <title>Complete genome sequence of Burkholderia cenocepacia PC184 Midwest clone.</title>
        <authorList>
            <person name="Mulks M.H."/>
            <person name="Cooper V.S."/>
        </authorList>
    </citation>
    <scope>NUCLEOTIDE SEQUENCE [LARGE SCALE GENOMIC DNA]</scope>
    <source>
        <strain evidence="2 3">PC184 Mulks</strain>
    </source>
</reference>
<dbReference type="AlphaFoldDB" id="A0AAD0NEE7"/>
<sequence>MTNATNGAPRANASGSRILNQWNAERQAAKVNAAAVSTSQIVPGTDAYDWMTGLQMPGRAVSERGAMSVATVYSCVALIGGAVASTPLVEYERGPNGVLPVESEYWELLNEELHPRWPAAVGWEFGMTGLLLHGDLFSRIHRVSRWSPRIESVEPLHPLSVWVDLVDGRLVYTYLDPATNVVMTVDQDDMIHVPGPGFDGRRGLSQIRSVLRMPVNVASSAGQLVDTMLSDNLRPDLVIRSDSKLTEDQVALLRKQWIQRYSGLHNSSAPVVLGGGMDIKQISMSAADVKLIENRKLTDDDVCSVFGVMPHMVGRSDKGTTIGTTAEQLAKHFVKYTLGRHLTKIAQEVGRKVVRKPKRSIQHDADALDLGDMKSRFEAFRIALGRAGEPGWMTQNDVRRRFNMPPEADGNTLNSGTKDATKPNPPAAE</sequence>
<accession>A0AAD0NEE7</accession>
<evidence type="ECO:0000256" key="1">
    <source>
        <dbReference type="SAM" id="MobiDB-lite"/>
    </source>
</evidence>
<proteinExistence type="predicted"/>
<organism evidence="2 3">
    <name type="scientific">Burkholderia cenocepacia</name>
    <dbReference type="NCBI Taxonomy" id="95486"/>
    <lineage>
        <taxon>Bacteria</taxon>
        <taxon>Pseudomonadati</taxon>
        <taxon>Pseudomonadota</taxon>
        <taxon>Betaproteobacteria</taxon>
        <taxon>Burkholderiales</taxon>
        <taxon>Burkholderiaceae</taxon>
        <taxon>Burkholderia</taxon>
        <taxon>Burkholderia cepacia complex</taxon>
    </lineage>
</organism>
<gene>
    <name evidence="2" type="ORF">B9Z07_31545</name>
</gene>
<evidence type="ECO:0000313" key="2">
    <source>
        <dbReference type="EMBL" id="AWG33173.1"/>
    </source>
</evidence>
<dbReference type="RefSeq" id="WP_006475896.1">
    <property type="nucleotide sequence ID" value="NZ_CADEUB010000012.1"/>
</dbReference>
<evidence type="ECO:0000313" key="3">
    <source>
        <dbReference type="Proteomes" id="UP000244809"/>
    </source>
</evidence>
<dbReference type="InterPro" id="IPR006427">
    <property type="entry name" value="Portal_HK97"/>
</dbReference>
<dbReference type="InterPro" id="IPR006944">
    <property type="entry name" value="Phage/GTA_portal"/>
</dbReference>
<protein>
    <submittedName>
        <fullName evidence="2">Phage portal protein</fullName>
    </submittedName>
</protein>
<dbReference type="Pfam" id="PF04860">
    <property type="entry name" value="Phage_portal"/>
    <property type="match status" value="1"/>
</dbReference>
<dbReference type="EMBL" id="CP021069">
    <property type="protein sequence ID" value="AWG33173.1"/>
    <property type="molecule type" value="Genomic_DNA"/>
</dbReference>
<dbReference type="Proteomes" id="UP000244809">
    <property type="component" value="Chromosome 3"/>
</dbReference>
<dbReference type="NCBIfam" id="TIGR01537">
    <property type="entry name" value="portal_HK97"/>
    <property type="match status" value="1"/>
</dbReference>
<name>A0AAD0NEE7_9BURK</name>
<feature type="region of interest" description="Disordered" evidence="1">
    <location>
        <begin position="403"/>
        <end position="429"/>
    </location>
</feature>